<comment type="caution">
    <text evidence="2">The sequence shown here is derived from an EMBL/GenBank/DDBJ whole genome shotgun (WGS) entry which is preliminary data.</text>
</comment>
<feature type="domain" description="Calcium-activated chloride channel N-terminal" evidence="1">
    <location>
        <begin position="62"/>
        <end position="115"/>
    </location>
</feature>
<evidence type="ECO:0000313" key="2">
    <source>
        <dbReference type="EMBL" id="KAK7072571.1"/>
    </source>
</evidence>
<proteinExistence type="predicted"/>
<reference evidence="2 3" key="1">
    <citation type="submission" date="2023-11" db="EMBL/GenBank/DDBJ databases">
        <title>Halocaridina rubra genome assembly.</title>
        <authorList>
            <person name="Smith C."/>
        </authorList>
    </citation>
    <scope>NUCLEOTIDE SEQUENCE [LARGE SCALE GENOMIC DNA]</scope>
    <source>
        <strain evidence="2">EP-1</strain>
        <tissue evidence="2">Whole</tissue>
    </source>
</reference>
<gene>
    <name evidence="2" type="primary">CLCA1_1</name>
    <name evidence="2" type="ORF">SK128_008865</name>
</gene>
<dbReference type="Pfam" id="PF08434">
    <property type="entry name" value="CLCA"/>
    <property type="match status" value="1"/>
</dbReference>
<name>A0AAN8WUH8_HALRR</name>
<protein>
    <submittedName>
        <fullName evidence="2">Chloride channel</fullName>
    </submittedName>
</protein>
<organism evidence="2 3">
    <name type="scientific">Halocaridina rubra</name>
    <name type="common">Hawaiian red shrimp</name>
    <dbReference type="NCBI Taxonomy" id="373956"/>
    <lineage>
        <taxon>Eukaryota</taxon>
        <taxon>Metazoa</taxon>
        <taxon>Ecdysozoa</taxon>
        <taxon>Arthropoda</taxon>
        <taxon>Crustacea</taxon>
        <taxon>Multicrustacea</taxon>
        <taxon>Malacostraca</taxon>
        <taxon>Eumalacostraca</taxon>
        <taxon>Eucarida</taxon>
        <taxon>Decapoda</taxon>
        <taxon>Pleocyemata</taxon>
        <taxon>Caridea</taxon>
        <taxon>Atyoidea</taxon>
        <taxon>Atyidae</taxon>
        <taxon>Halocaridina</taxon>
    </lineage>
</organism>
<evidence type="ECO:0000259" key="1">
    <source>
        <dbReference type="Pfam" id="PF08434"/>
    </source>
</evidence>
<accession>A0AAN8WUH8</accession>
<dbReference type="AlphaFoldDB" id="A0AAN8WUH8"/>
<evidence type="ECO:0000313" key="3">
    <source>
        <dbReference type="Proteomes" id="UP001381693"/>
    </source>
</evidence>
<dbReference type="Proteomes" id="UP001381693">
    <property type="component" value="Unassembled WGS sequence"/>
</dbReference>
<keyword evidence="3" id="KW-1185">Reference proteome</keyword>
<dbReference type="EMBL" id="JAXCGZ010013420">
    <property type="protein sequence ID" value="KAK7072571.1"/>
    <property type="molecule type" value="Genomic_DNA"/>
</dbReference>
<sequence>MDKKQIGLGQGMPEQRLTCIDEPTKSPLCALQDSNTPMTLIISCSIAHLLQYRLNMSQYMKLESDIRVDSINRIYKDQPYTVQPGGCGEPGLYIHLTPDYLMNNTISRPWGPRGEDTVIFIIITTILHNYCYIFQISPYITYSSSVQTTE</sequence>
<dbReference type="InterPro" id="IPR013642">
    <property type="entry name" value="CLCA_N"/>
</dbReference>